<comment type="caution">
    <text evidence="2">The sequence shown here is derived from an EMBL/GenBank/DDBJ whole genome shotgun (WGS) entry which is preliminary data.</text>
</comment>
<evidence type="ECO:0000313" key="3">
    <source>
        <dbReference type="Proteomes" id="UP000287519"/>
    </source>
</evidence>
<dbReference type="SUPFAM" id="SSF54427">
    <property type="entry name" value="NTF2-like"/>
    <property type="match status" value="1"/>
</dbReference>
<dbReference type="EMBL" id="BHYM01000098">
    <property type="protein sequence ID" value="GCE44566.1"/>
    <property type="molecule type" value="Genomic_DNA"/>
</dbReference>
<dbReference type="Pfam" id="PF13577">
    <property type="entry name" value="SnoaL_4"/>
    <property type="match status" value="1"/>
</dbReference>
<evidence type="ECO:0000259" key="1">
    <source>
        <dbReference type="Pfam" id="PF13577"/>
    </source>
</evidence>
<organism evidence="2 3">
    <name type="scientific">Rhodococcus wratislaviensis</name>
    <name type="common">Tsukamurella wratislaviensis</name>
    <dbReference type="NCBI Taxonomy" id="44752"/>
    <lineage>
        <taxon>Bacteria</taxon>
        <taxon>Bacillati</taxon>
        <taxon>Actinomycetota</taxon>
        <taxon>Actinomycetes</taxon>
        <taxon>Mycobacteriales</taxon>
        <taxon>Nocardiaceae</taxon>
        <taxon>Rhodococcus</taxon>
    </lineage>
</organism>
<keyword evidence="3" id="KW-1185">Reference proteome</keyword>
<dbReference type="Gene3D" id="3.10.450.50">
    <property type="match status" value="1"/>
</dbReference>
<feature type="domain" description="SnoaL-like" evidence="1">
    <location>
        <begin position="1"/>
        <end position="96"/>
    </location>
</feature>
<dbReference type="Proteomes" id="UP000287519">
    <property type="component" value="Unassembled WGS sequence"/>
</dbReference>
<dbReference type="AlphaFoldDB" id="A0A402CLG4"/>
<accession>A0A402CLG4</accession>
<gene>
    <name evidence="2" type="ORF">Rhow_008987</name>
</gene>
<evidence type="ECO:0000313" key="2">
    <source>
        <dbReference type="EMBL" id="GCE44566.1"/>
    </source>
</evidence>
<dbReference type="InterPro" id="IPR032710">
    <property type="entry name" value="NTF2-like_dom_sf"/>
</dbReference>
<protein>
    <recommendedName>
        <fullName evidence="1">SnoaL-like domain-containing protein</fullName>
    </recommendedName>
</protein>
<dbReference type="InterPro" id="IPR037401">
    <property type="entry name" value="SnoaL-like"/>
</dbReference>
<proteinExistence type="predicted"/>
<reference evidence="2 3" key="1">
    <citation type="submission" date="2018-11" db="EMBL/GenBank/DDBJ databases">
        <title>Microbial catabolism of amino acid.</title>
        <authorList>
            <person name="Hibi M."/>
            <person name="Ogawa J."/>
        </authorList>
    </citation>
    <scope>NUCLEOTIDE SEQUENCE [LARGE SCALE GENOMIC DNA]</scope>
    <source>
        <strain evidence="2 3">C31-06</strain>
    </source>
</reference>
<sequence>MRQLFTTTATFEHPTIGTFSNIEDAIDAVANALEGFWTAHEAGIPDISLHSADRATAVFAMSSTSTPPGHASFARTFGHYYDTFSREHGDWKIESLKLVSSYRDL</sequence>
<name>A0A402CLG4_RHOWR</name>